<comment type="caution">
    <text evidence="2">The sequence shown here is derived from an EMBL/GenBank/DDBJ whole genome shotgun (WGS) entry which is preliminary data.</text>
</comment>
<accession>A0A443Q2T6</accession>
<feature type="region of interest" description="Disordered" evidence="1">
    <location>
        <begin position="209"/>
        <end position="231"/>
    </location>
</feature>
<dbReference type="Proteomes" id="UP000283530">
    <property type="component" value="Unassembled WGS sequence"/>
</dbReference>
<reference evidence="2 3" key="1">
    <citation type="journal article" date="2019" name="Nat. Plants">
        <title>Stout camphor tree genome fills gaps in understanding of flowering plant genome evolution.</title>
        <authorList>
            <person name="Chaw S.M."/>
            <person name="Liu Y.C."/>
            <person name="Wu Y.W."/>
            <person name="Wang H.Y."/>
            <person name="Lin C.I."/>
            <person name="Wu C.S."/>
            <person name="Ke H.M."/>
            <person name="Chang L.Y."/>
            <person name="Hsu C.Y."/>
            <person name="Yang H.T."/>
            <person name="Sudianto E."/>
            <person name="Hsu M.H."/>
            <person name="Wu K.P."/>
            <person name="Wang L.N."/>
            <person name="Leebens-Mack J.H."/>
            <person name="Tsai I.J."/>
        </authorList>
    </citation>
    <scope>NUCLEOTIDE SEQUENCE [LARGE SCALE GENOMIC DNA]</scope>
    <source>
        <strain evidence="3">cv. Chaw 1501</strain>
        <tissue evidence="2">Young leaves</tissue>
    </source>
</reference>
<proteinExistence type="predicted"/>
<gene>
    <name evidence="2" type="ORF">CKAN_02674800</name>
</gene>
<protein>
    <submittedName>
        <fullName evidence="2">Uncharacterized protein</fullName>
    </submittedName>
</protein>
<feature type="compositionally biased region" description="Basic and acidic residues" evidence="1">
    <location>
        <begin position="212"/>
        <end position="231"/>
    </location>
</feature>
<keyword evidence="3" id="KW-1185">Reference proteome</keyword>
<organism evidence="2 3">
    <name type="scientific">Cinnamomum micranthum f. kanehirae</name>
    <dbReference type="NCBI Taxonomy" id="337451"/>
    <lineage>
        <taxon>Eukaryota</taxon>
        <taxon>Viridiplantae</taxon>
        <taxon>Streptophyta</taxon>
        <taxon>Embryophyta</taxon>
        <taxon>Tracheophyta</taxon>
        <taxon>Spermatophyta</taxon>
        <taxon>Magnoliopsida</taxon>
        <taxon>Magnoliidae</taxon>
        <taxon>Laurales</taxon>
        <taxon>Lauraceae</taxon>
        <taxon>Cinnamomum</taxon>
    </lineage>
</organism>
<sequence length="231" mass="25086">MALTSGFFTCSLGTVTVSTPFSIAAFTSSTLAFSVHTNIRSTLRKPFPLPSTNKTPANSRRDINGFDVWLLHLLLRHCNSEHPILHSSFHLIHFGVLWQPESPKELAAAPLNAVPLAFFSSCSLLLSPLICRTLPSSSSTFTSSFFRPGRSALNTWASGVSFQSIRALANADVSLRRLGLVSPLLLNGKSWNGSQMSREGIEDVGPLAEEAGNERHLESSSIDCRKENGTD</sequence>
<evidence type="ECO:0000313" key="2">
    <source>
        <dbReference type="EMBL" id="RWR97320.1"/>
    </source>
</evidence>
<evidence type="ECO:0000313" key="3">
    <source>
        <dbReference type="Proteomes" id="UP000283530"/>
    </source>
</evidence>
<dbReference type="AlphaFoldDB" id="A0A443Q2T6"/>
<name>A0A443Q2T6_9MAGN</name>
<evidence type="ECO:0000256" key="1">
    <source>
        <dbReference type="SAM" id="MobiDB-lite"/>
    </source>
</evidence>
<dbReference type="EMBL" id="QPKB01000013">
    <property type="protein sequence ID" value="RWR97320.1"/>
    <property type="molecule type" value="Genomic_DNA"/>
</dbReference>